<proteinExistence type="predicted"/>
<protein>
    <recommendedName>
        <fullName evidence="3">PqqD family protein</fullName>
    </recommendedName>
</protein>
<dbReference type="Pfam" id="PF05402">
    <property type="entry name" value="PqqD"/>
    <property type="match status" value="1"/>
</dbReference>
<evidence type="ECO:0000313" key="2">
    <source>
        <dbReference type="Proteomes" id="UP000230956"/>
    </source>
</evidence>
<gene>
    <name evidence="1" type="ORF">COY37_07700</name>
</gene>
<reference evidence="2" key="1">
    <citation type="submission" date="2017-09" db="EMBL/GenBank/DDBJ databases">
        <title>Depth-based differentiation of microbial function through sediment-hosted aquifers and enrichment of novel symbionts in the deep terrestrial subsurface.</title>
        <authorList>
            <person name="Probst A.J."/>
            <person name="Ladd B."/>
            <person name="Jarett J.K."/>
            <person name="Geller-Mcgrath D.E."/>
            <person name="Sieber C.M.K."/>
            <person name="Emerson J.B."/>
            <person name="Anantharaman K."/>
            <person name="Thomas B.C."/>
            <person name="Malmstrom R."/>
            <person name="Stieglmeier M."/>
            <person name="Klingl A."/>
            <person name="Woyke T."/>
            <person name="Ryan C.M."/>
            <person name="Banfield J.F."/>
        </authorList>
    </citation>
    <scope>NUCLEOTIDE SEQUENCE [LARGE SCALE GENOMIC DNA]</scope>
</reference>
<dbReference type="Proteomes" id="UP000230956">
    <property type="component" value="Unassembled WGS sequence"/>
</dbReference>
<dbReference type="EMBL" id="PFNG01000177">
    <property type="protein sequence ID" value="PIZ37245.1"/>
    <property type="molecule type" value="Genomic_DNA"/>
</dbReference>
<dbReference type="AlphaFoldDB" id="A0A2M7T708"/>
<dbReference type="InterPro" id="IPR008792">
    <property type="entry name" value="PQQD"/>
</dbReference>
<evidence type="ECO:0008006" key="3">
    <source>
        <dbReference type="Google" id="ProtNLM"/>
    </source>
</evidence>
<accession>A0A2M7T708</accession>
<feature type="non-terminal residue" evidence="1">
    <location>
        <position position="87"/>
    </location>
</feature>
<evidence type="ECO:0000313" key="1">
    <source>
        <dbReference type="EMBL" id="PIZ37245.1"/>
    </source>
</evidence>
<name>A0A2M7T708_9ACTN</name>
<sequence length="87" mass="10164">MLETTKSIYCLSPNIALRKVDDLNKYWAFNLVDGSQYELNTTSYWLLENFDGKNSLNVIIGEFLNVFEVEELQYRADIMEIVGEFIN</sequence>
<organism evidence="1 2">
    <name type="scientific">Candidatus Aquicultor secundus</name>
    <dbReference type="NCBI Taxonomy" id="1973895"/>
    <lineage>
        <taxon>Bacteria</taxon>
        <taxon>Bacillati</taxon>
        <taxon>Actinomycetota</taxon>
        <taxon>Candidatus Aquicultoria</taxon>
        <taxon>Candidatus Aquicultorales</taxon>
        <taxon>Candidatus Aquicultoraceae</taxon>
        <taxon>Candidatus Aquicultor</taxon>
    </lineage>
</organism>
<comment type="caution">
    <text evidence="1">The sequence shown here is derived from an EMBL/GenBank/DDBJ whole genome shotgun (WGS) entry which is preliminary data.</text>
</comment>